<feature type="transmembrane region" description="Helical" evidence="2">
    <location>
        <begin position="120"/>
        <end position="143"/>
    </location>
</feature>
<name>A0A0L0NIG1_TOLOC</name>
<dbReference type="EMBL" id="LFRF01000003">
    <property type="protein sequence ID" value="KND93839.1"/>
    <property type="molecule type" value="Genomic_DNA"/>
</dbReference>
<keyword evidence="2" id="KW-1133">Transmembrane helix</keyword>
<evidence type="ECO:0000256" key="2">
    <source>
        <dbReference type="SAM" id="Phobius"/>
    </source>
</evidence>
<feature type="region of interest" description="Disordered" evidence="1">
    <location>
        <begin position="248"/>
        <end position="311"/>
    </location>
</feature>
<reference evidence="3 4" key="1">
    <citation type="journal article" date="2015" name="BMC Genomics">
        <title>The genome of the truffle-parasite Tolypocladium ophioglossoides and the evolution of antifungal peptaibiotics.</title>
        <authorList>
            <person name="Quandt C.A."/>
            <person name="Bushley K.E."/>
            <person name="Spatafora J.W."/>
        </authorList>
    </citation>
    <scope>NUCLEOTIDE SEQUENCE [LARGE SCALE GENOMIC DNA]</scope>
    <source>
        <strain evidence="3 4">CBS 100239</strain>
    </source>
</reference>
<keyword evidence="2" id="KW-0472">Membrane</keyword>
<keyword evidence="2" id="KW-0812">Transmembrane</keyword>
<protein>
    <submittedName>
        <fullName evidence="3">Uncharacterized protein</fullName>
    </submittedName>
</protein>
<keyword evidence="4" id="KW-1185">Reference proteome</keyword>
<comment type="caution">
    <text evidence="3">The sequence shown here is derived from an EMBL/GenBank/DDBJ whole genome shotgun (WGS) entry which is preliminary data.</text>
</comment>
<sequence>MPRIIAIAIPIPNAVPPRQPAAPLLHHRARLGVKVAAQALPRPLGPQVLGAGARHAVDARQLADDPLGQRPGAALQAFGVAAAASDDYGVAPRALDGELHWPTVADELAGPEVELRRQRLFALHAVLCVLVLWGIPVAILLLLGTGLAQGRISRLHLLNPPPPLPPPRPLLFTHQRHLHLKRRHHRPPVPGILLDQTALPAPHHHPALDLGKVGQLGRVELAHHHRVALLARARDPLPQQVDRRQVVGHGECVDEDADDAGRGERQHAREPAAQQARCPQRRVVEGWGGGRRRGEDAEGGEARLEGEEQRGRRVGDVEERVRLEQFLFPLGAGYPPVRYDARGISYHLRGHHVFVPQRIQLLDQAVHVVLVRQVRHDNDPGLLVAKLRRELANHRRVMQLVRRVDVYHGQAARRAQARPPVVHYHVRIGVFGRDLVDAARAVARVRQDMDPRRDVPGRQLAAQRLDYPRRVDKHVVGELQRNRLPPAPADLGRRARNLVRRLERIVGERRRGHRGGGHLEDVVIGRRQHRRRGEVGHGARGRWLAAARGAWGDLRPLQYQDADRRPS</sequence>
<organism evidence="3 4">
    <name type="scientific">Tolypocladium ophioglossoides (strain CBS 100239)</name>
    <name type="common">Snaketongue truffleclub</name>
    <name type="synonym">Elaphocordyceps ophioglossoides</name>
    <dbReference type="NCBI Taxonomy" id="1163406"/>
    <lineage>
        <taxon>Eukaryota</taxon>
        <taxon>Fungi</taxon>
        <taxon>Dikarya</taxon>
        <taxon>Ascomycota</taxon>
        <taxon>Pezizomycotina</taxon>
        <taxon>Sordariomycetes</taxon>
        <taxon>Hypocreomycetidae</taxon>
        <taxon>Hypocreales</taxon>
        <taxon>Ophiocordycipitaceae</taxon>
        <taxon>Tolypocladium</taxon>
    </lineage>
</organism>
<proteinExistence type="predicted"/>
<feature type="compositionally biased region" description="Basic and acidic residues" evidence="1">
    <location>
        <begin position="259"/>
        <end position="270"/>
    </location>
</feature>
<dbReference type="Proteomes" id="UP000036947">
    <property type="component" value="Unassembled WGS sequence"/>
</dbReference>
<evidence type="ECO:0000256" key="1">
    <source>
        <dbReference type="SAM" id="MobiDB-lite"/>
    </source>
</evidence>
<evidence type="ECO:0000313" key="4">
    <source>
        <dbReference type="Proteomes" id="UP000036947"/>
    </source>
</evidence>
<dbReference type="AlphaFoldDB" id="A0A0L0NIG1"/>
<gene>
    <name evidence="3" type="ORF">TOPH_01928</name>
</gene>
<feature type="compositionally biased region" description="Basic and acidic residues" evidence="1">
    <location>
        <begin position="292"/>
        <end position="311"/>
    </location>
</feature>
<accession>A0A0L0NIG1</accession>
<evidence type="ECO:0000313" key="3">
    <source>
        <dbReference type="EMBL" id="KND93839.1"/>
    </source>
</evidence>